<dbReference type="PANTHER" id="PTHR33371">
    <property type="entry name" value="INTERMEMBRANE PHOSPHOLIPID TRANSPORT SYSTEM BINDING PROTEIN MLAD-RELATED"/>
    <property type="match status" value="1"/>
</dbReference>
<dbReference type="Proteomes" id="UP000250434">
    <property type="component" value="Chromosome"/>
</dbReference>
<dbReference type="InterPro" id="IPR052336">
    <property type="entry name" value="MlaD_Phospholipid_Transporter"/>
</dbReference>
<feature type="domain" description="Mammalian cell entry C-terminal" evidence="2">
    <location>
        <begin position="119"/>
        <end position="300"/>
    </location>
</feature>
<dbReference type="GO" id="GO:0051701">
    <property type="term" value="P:biological process involved in interaction with host"/>
    <property type="evidence" value="ECO:0007669"/>
    <property type="project" value="TreeGrafter"/>
</dbReference>
<dbReference type="PANTHER" id="PTHR33371:SF17">
    <property type="entry name" value="MCE-FAMILY PROTEIN MCE1B"/>
    <property type="match status" value="1"/>
</dbReference>
<keyword evidence="4" id="KW-1185">Reference proteome</keyword>
<dbReference type="AlphaFoldDB" id="A0A344L8F1"/>
<dbReference type="RefSeq" id="WP_113693565.1">
    <property type="nucleotide sequence ID" value="NZ_CP015163.1"/>
</dbReference>
<dbReference type="OrthoDB" id="338143at2"/>
<dbReference type="InterPro" id="IPR005693">
    <property type="entry name" value="Mce"/>
</dbReference>
<dbReference type="EMBL" id="CP015163">
    <property type="protein sequence ID" value="AXB44325.1"/>
    <property type="molecule type" value="Genomic_DNA"/>
</dbReference>
<dbReference type="Pfam" id="PF11887">
    <property type="entry name" value="Mce4_CUP1"/>
    <property type="match status" value="1"/>
</dbReference>
<protein>
    <submittedName>
        <fullName evidence="3">ABC transporter substrate-binding protein</fullName>
    </submittedName>
</protein>
<feature type="domain" description="Mce/MlaD" evidence="1">
    <location>
        <begin position="39"/>
        <end position="113"/>
    </location>
</feature>
<dbReference type="InterPro" id="IPR003399">
    <property type="entry name" value="Mce/MlaD"/>
</dbReference>
<dbReference type="InterPro" id="IPR024516">
    <property type="entry name" value="Mce_C"/>
</dbReference>
<sequence>MRNFGAPLVKGLLFILVTTLATTLLALSIANTGVGEGDLYRARFTDATALNAGDDIRISGVRVGQVEELKVVDQHIAQVTFSVDRGRQLPSDLRATIKYRNMVGQRYIALERGKLPGAEPMVPGDEIPLERTTPALDLTDLFNGFKPLFQALSPTDVNQLSGEIVQVLQGEGSTVESLLMHTGALTSTLASRDQVIGEVITNLNSVLRTINSKGDRLSQVVGTLQQLVSGLAEDRTAIGEAVQGVADLSDATAGLFEVARPPLKETIAELGNVSGNLAAQEGELDQFFELLPKKLEAVGRTGTYGSWLNFYLCEAVLTTDPPIGYRSGEARCQG</sequence>
<evidence type="ECO:0000259" key="1">
    <source>
        <dbReference type="Pfam" id="PF02470"/>
    </source>
</evidence>
<evidence type="ECO:0000259" key="2">
    <source>
        <dbReference type="Pfam" id="PF11887"/>
    </source>
</evidence>
<dbReference type="Pfam" id="PF02470">
    <property type="entry name" value="MlaD"/>
    <property type="match status" value="1"/>
</dbReference>
<name>A0A344L8F1_9PSEU</name>
<proteinExistence type="predicted"/>
<accession>A0A344L8F1</accession>
<evidence type="ECO:0000313" key="4">
    <source>
        <dbReference type="Proteomes" id="UP000250434"/>
    </source>
</evidence>
<dbReference type="KEGG" id="aab:A4R43_18855"/>
<reference evidence="3 4" key="1">
    <citation type="submission" date="2016-04" db="EMBL/GenBank/DDBJ databases">
        <title>Complete genome sequence and analysis of deep-sea sediment isolate, Amycolatopsis sp. WP1.</title>
        <authorList>
            <person name="Wang H."/>
            <person name="Chen S."/>
            <person name="Wu Q."/>
        </authorList>
    </citation>
    <scope>NUCLEOTIDE SEQUENCE [LARGE SCALE GENOMIC DNA]</scope>
    <source>
        <strain evidence="3 4">WP1</strain>
    </source>
</reference>
<dbReference type="GO" id="GO:0005576">
    <property type="term" value="C:extracellular region"/>
    <property type="evidence" value="ECO:0007669"/>
    <property type="project" value="TreeGrafter"/>
</dbReference>
<dbReference type="NCBIfam" id="TIGR00996">
    <property type="entry name" value="Mtu_fam_mce"/>
    <property type="match status" value="1"/>
</dbReference>
<organism evidence="3 4">
    <name type="scientific">Amycolatopsis albispora</name>
    <dbReference type="NCBI Taxonomy" id="1804986"/>
    <lineage>
        <taxon>Bacteria</taxon>
        <taxon>Bacillati</taxon>
        <taxon>Actinomycetota</taxon>
        <taxon>Actinomycetes</taxon>
        <taxon>Pseudonocardiales</taxon>
        <taxon>Pseudonocardiaceae</taxon>
        <taxon>Amycolatopsis</taxon>
    </lineage>
</organism>
<gene>
    <name evidence="3" type="ORF">A4R43_18855</name>
</gene>
<evidence type="ECO:0000313" key="3">
    <source>
        <dbReference type="EMBL" id="AXB44325.1"/>
    </source>
</evidence>